<dbReference type="PANTHER" id="PTHR23090">
    <property type="entry name" value="NH 3 /GLUTAMINE-DEPENDENT NAD + SYNTHETASE"/>
    <property type="match status" value="1"/>
</dbReference>
<dbReference type="InterPro" id="IPR036526">
    <property type="entry name" value="C-N_Hydrolase_sf"/>
</dbReference>
<evidence type="ECO:0000256" key="7">
    <source>
        <dbReference type="ARBA" id="ARBA00022840"/>
    </source>
</evidence>
<comment type="similarity">
    <text evidence="2">In the C-terminal section; belongs to the NAD synthetase family.</text>
</comment>
<dbReference type="SUPFAM" id="SSF56317">
    <property type="entry name" value="Carbon-nitrogen hydrolase"/>
    <property type="match status" value="1"/>
</dbReference>
<evidence type="ECO:0000256" key="8">
    <source>
        <dbReference type="ARBA" id="ARBA00023027"/>
    </source>
</evidence>
<evidence type="ECO:0000259" key="12">
    <source>
        <dbReference type="PROSITE" id="PS50263"/>
    </source>
</evidence>
<dbReference type="SUPFAM" id="SSF52402">
    <property type="entry name" value="Adenine nucleotide alpha hydrolases-like"/>
    <property type="match status" value="1"/>
</dbReference>
<dbReference type="OrthoDB" id="2020662at2759"/>
<dbReference type="FunFam" id="3.60.110.10:FF:000003">
    <property type="entry name" value="Glutamine-dependent NAD(+) synthetase"/>
    <property type="match status" value="1"/>
</dbReference>
<dbReference type="InterPro" id="IPR003010">
    <property type="entry name" value="C-N_Hydrolase"/>
</dbReference>
<keyword evidence="14" id="KW-1185">Reference proteome</keyword>
<feature type="compositionally biased region" description="Basic and acidic residues" evidence="11">
    <location>
        <begin position="859"/>
        <end position="873"/>
    </location>
</feature>
<dbReference type="FunFam" id="3.40.50.620:FF:000036">
    <property type="entry name" value="Glutamine-dependent NAD(+) synthetase"/>
    <property type="match status" value="1"/>
</dbReference>
<accession>A0A6J7ZX45</accession>
<evidence type="ECO:0000256" key="6">
    <source>
        <dbReference type="ARBA" id="ARBA00022741"/>
    </source>
</evidence>
<evidence type="ECO:0000256" key="5">
    <source>
        <dbReference type="ARBA" id="ARBA00022598"/>
    </source>
</evidence>
<organism evidence="13 14">
    <name type="scientific">Mytilus coruscus</name>
    <name type="common">Sea mussel</name>
    <dbReference type="NCBI Taxonomy" id="42192"/>
    <lineage>
        <taxon>Eukaryota</taxon>
        <taxon>Metazoa</taxon>
        <taxon>Spiralia</taxon>
        <taxon>Lophotrochozoa</taxon>
        <taxon>Mollusca</taxon>
        <taxon>Bivalvia</taxon>
        <taxon>Autobranchia</taxon>
        <taxon>Pteriomorphia</taxon>
        <taxon>Mytilida</taxon>
        <taxon>Mytiloidea</taxon>
        <taxon>Mytilidae</taxon>
        <taxon>Mytilinae</taxon>
        <taxon>Mytilus</taxon>
    </lineage>
</organism>
<dbReference type="InterPro" id="IPR014445">
    <property type="entry name" value="Gln-dep_NAD_synthase"/>
</dbReference>
<evidence type="ECO:0000256" key="2">
    <source>
        <dbReference type="ARBA" id="ARBA00007145"/>
    </source>
</evidence>
<feature type="compositionally biased region" description="Low complexity" evidence="11">
    <location>
        <begin position="939"/>
        <end position="969"/>
    </location>
</feature>
<feature type="compositionally biased region" description="Polar residues" evidence="11">
    <location>
        <begin position="874"/>
        <end position="884"/>
    </location>
</feature>
<keyword evidence="5 13" id="KW-0436">Ligase</keyword>
<dbReference type="Gene3D" id="3.40.50.620">
    <property type="entry name" value="HUPs"/>
    <property type="match status" value="1"/>
</dbReference>
<dbReference type="EMBL" id="CACVKT020000199">
    <property type="protein sequence ID" value="CAC5357141.1"/>
    <property type="molecule type" value="Genomic_DNA"/>
</dbReference>
<dbReference type="NCBIfam" id="TIGR00552">
    <property type="entry name" value="nadE"/>
    <property type="match status" value="1"/>
</dbReference>
<sequence>MGRTATLATCTLNQWAMDFEGNLSRIIESIQKAKELGATYRLGPELEITGYGCADHFLESDTFLHSWQSLGQILTNPVTQDILCDVGMPVMHKNIAYNCRVFFLNKKVLLIRPKMALANDGNYREPRWFTAWGKQKQIEDYYLPRMIQDITGQKTVPIGDAVISTIDTCIGSEICEELWTPDGHHIDMSLDGVEIIANGSGSHHELRKGYVRVDLIKSATMKCGGIYVFANQIGCDGDRLYYDGCSMIAINGKICSQGPQFGLQEVVVNVATVDLEDVRTYRNAIRSRNELGSKSYAYPRVHCDFAVSHDDSFQPTTDPIEWQYHTPEEEISLGPACWLWDYLRRSGQGGYFLPLSGGIDSSSTACIVSSMCHLVIDAVKKGDTKVLSDVRKVVGDPSYIPTDDKELAGLVFTTCYMGSENSSKETQSRAAELAQQIGSFHLSIKIDIAVAAILTVFTTALKLIPKFKANGGSLRENLALQNIQARVRMVLAYLFAQLCLWTRGRSGGLLVLGSANVDECLRGYMTKYDCSSADINPIGGISKSDLRRFILYCRNRFGFSALEKIYNAPPTAELEPLKDGQHLAQTDEDDMGMTYDELSLYGRLRKQSYCGPFSMFCKLVHIWSDKFSPGQIAEKVKFFFRHYAINRHKMTVVTPAYHTETYSPDDNRFDHRQFLYNAKWPWQFKYIDLQAKKLMIVYEERKNHLSENAKTNDSRTSQNRNIFNDSVNSIGGSDVGVVVDMGPVNPHDVYIDVNTGHEVMYSDNGVPLYEDGTLLIEPHDENEFMLTAEEEQMTVSMDTEDLNNESSDNQRLCQHKEDDSFLEEDDSFVEKDEMRSKIIELSNQKMDNSTKVDNLQVIQKKDSDKDRKGESKAGQRSVQSVSKTIKTEKESAENVGTKLNYQRRNLRRKKLKVDHRRMSHKPLSPLNKLANRFKRPLKRPLLAAPARQPLLKSPQKKTLLTSPPTTPTENEPKQGFSGSRDNMPSTSTGPHVIQTPRITPLQSRPNIQSSHAVGRPIITPSVGPGVRIGNRVLLRNQYSGTPIQQGIQVNTTRMAINNPSVRAALINRSAAVSAAGLQAKLAQQRVIAQTRQGFTTQSQQSYAAQTSQGYTAQSQQAFATGSRSGFSGHSQQSFVAQAQQGYGSSSGYSSRVIQQAQVQNTTGLIQNTVQQTVVVQQNSAGLPPGKWPAHTLLTGDNVYRSQRYNPVMNQMAAMRGRR</sequence>
<feature type="domain" description="CN hydrolase" evidence="12">
    <location>
        <begin position="5"/>
        <end position="275"/>
    </location>
</feature>
<name>A0A6J7ZX45_MYTCO</name>
<dbReference type="InterPro" id="IPR003694">
    <property type="entry name" value="NAD_synthase"/>
</dbReference>
<dbReference type="Gene3D" id="3.60.110.10">
    <property type="entry name" value="Carbon-nitrogen hydrolase"/>
    <property type="match status" value="1"/>
</dbReference>
<comment type="catalytic activity">
    <reaction evidence="10">
        <text>deamido-NAD(+) + L-glutamine + ATP + H2O = L-glutamate + AMP + diphosphate + NAD(+) + H(+)</text>
        <dbReference type="Rhea" id="RHEA:24384"/>
        <dbReference type="ChEBI" id="CHEBI:15377"/>
        <dbReference type="ChEBI" id="CHEBI:15378"/>
        <dbReference type="ChEBI" id="CHEBI:29985"/>
        <dbReference type="ChEBI" id="CHEBI:30616"/>
        <dbReference type="ChEBI" id="CHEBI:33019"/>
        <dbReference type="ChEBI" id="CHEBI:57540"/>
        <dbReference type="ChEBI" id="CHEBI:58359"/>
        <dbReference type="ChEBI" id="CHEBI:58437"/>
        <dbReference type="ChEBI" id="CHEBI:456215"/>
        <dbReference type="EC" id="6.3.5.1"/>
    </reaction>
</comment>
<evidence type="ECO:0000256" key="11">
    <source>
        <dbReference type="SAM" id="MobiDB-lite"/>
    </source>
</evidence>
<evidence type="ECO:0000256" key="4">
    <source>
        <dbReference type="ARBA" id="ARBA00017309"/>
    </source>
</evidence>
<dbReference type="EC" id="6.3.5.1" evidence="3"/>
<evidence type="ECO:0000313" key="13">
    <source>
        <dbReference type="EMBL" id="CAC5357141.1"/>
    </source>
</evidence>
<gene>
    <name evidence="13" type="ORF">MCOR_949</name>
</gene>
<dbReference type="HAMAP" id="MF_02090">
    <property type="entry name" value="NadE_glutamine_dep"/>
    <property type="match status" value="1"/>
</dbReference>
<dbReference type="InterPro" id="IPR022310">
    <property type="entry name" value="NAD/GMP_synthase"/>
</dbReference>
<feature type="region of interest" description="Disordered" evidence="11">
    <location>
        <begin position="938"/>
        <end position="1004"/>
    </location>
</feature>
<dbReference type="GO" id="GO:0003952">
    <property type="term" value="F:NAD+ synthase (glutamine-hydrolyzing) activity"/>
    <property type="evidence" value="ECO:0007669"/>
    <property type="project" value="UniProtKB-EC"/>
</dbReference>
<keyword evidence="8" id="KW-0520">NAD</keyword>
<dbReference type="GO" id="GO:0005524">
    <property type="term" value="F:ATP binding"/>
    <property type="evidence" value="ECO:0007669"/>
    <property type="project" value="UniProtKB-KW"/>
</dbReference>
<dbReference type="PANTHER" id="PTHR23090:SF9">
    <property type="entry name" value="GLUTAMINE-DEPENDENT NAD(+) SYNTHETASE"/>
    <property type="match status" value="1"/>
</dbReference>
<evidence type="ECO:0000313" key="14">
    <source>
        <dbReference type="Proteomes" id="UP000507470"/>
    </source>
</evidence>
<reference evidence="13 14" key="1">
    <citation type="submission" date="2020-06" db="EMBL/GenBank/DDBJ databases">
        <authorList>
            <person name="Li R."/>
            <person name="Bekaert M."/>
        </authorList>
    </citation>
    <scope>NUCLEOTIDE SEQUENCE [LARGE SCALE GENOMIC DNA]</scope>
    <source>
        <strain evidence="14">wild</strain>
    </source>
</reference>
<feature type="compositionally biased region" description="Polar residues" evidence="11">
    <location>
        <begin position="976"/>
        <end position="989"/>
    </location>
</feature>
<dbReference type="Proteomes" id="UP000507470">
    <property type="component" value="Unassembled WGS sequence"/>
</dbReference>
<dbReference type="Pfam" id="PF02540">
    <property type="entry name" value="NAD_synthase"/>
    <property type="match status" value="1"/>
</dbReference>
<evidence type="ECO:0000256" key="9">
    <source>
        <dbReference type="ARBA" id="ARBA00030681"/>
    </source>
</evidence>
<dbReference type="CDD" id="cd00553">
    <property type="entry name" value="NAD_synthase"/>
    <property type="match status" value="1"/>
</dbReference>
<evidence type="ECO:0000256" key="3">
    <source>
        <dbReference type="ARBA" id="ARBA00012743"/>
    </source>
</evidence>
<dbReference type="GO" id="GO:0004359">
    <property type="term" value="F:glutaminase activity"/>
    <property type="evidence" value="ECO:0007669"/>
    <property type="project" value="InterPro"/>
</dbReference>
<keyword evidence="7" id="KW-0067">ATP-binding</keyword>
<dbReference type="UniPathway" id="UPA00253">
    <property type="reaction ID" value="UER00334"/>
</dbReference>
<dbReference type="InterPro" id="IPR014729">
    <property type="entry name" value="Rossmann-like_a/b/a_fold"/>
</dbReference>
<evidence type="ECO:0000256" key="1">
    <source>
        <dbReference type="ARBA" id="ARBA00005188"/>
    </source>
</evidence>
<evidence type="ECO:0000256" key="10">
    <source>
        <dbReference type="ARBA" id="ARBA00052340"/>
    </source>
</evidence>
<keyword evidence="6" id="KW-0547">Nucleotide-binding</keyword>
<dbReference type="Pfam" id="PF00795">
    <property type="entry name" value="CN_hydrolase"/>
    <property type="match status" value="1"/>
</dbReference>
<dbReference type="PROSITE" id="PS50263">
    <property type="entry name" value="CN_HYDROLASE"/>
    <property type="match status" value="1"/>
</dbReference>
<feature type="region of interest" description="Disordered" evidence="11">
    <location>
        <begin position="850"/>
        <end position="904"/>
    </location>
</feature>
<dbReference type="GO" id="GO:0009435">
    <property type="term" value="P:NAD+ biosynthetic process"/>
    <property type="evidence" value="ECO:0007669"/>
    <property type="project" value="UniProtKB-UniPathway"/>
</dbReference>
<protein>
    <recommendedName>
        <fullName evidence="4">Glutamine-dependent NAD(+) synthetase</fullName>
        <ecNumber evidence="3">6.3.5.1</ecNumber>
    </recommendedName>
    <alternativeName>
        <fullName evidence="9">NAD(+) synthase [glutamine-hydrolyzing]</fullName>
    </alternativeName>
</protein>
<dbReference type="AlphaFoldDB" id="A0A6J7ZX45"/>
<comment type="pathway">
    <text evidence="1">Cofactor biosynthesis; NAD(+) biosynthesis; NAD(+) from deamido-NAD(+) (L-Gln route): step 1/1.</text>
</comment>
<dbReference type="GO" id="GO:0005737">
    <property type="term" value="C:cytoplasm"/>
    <property type="evidence" value="ECO:0007669"/>
    <property type="project" value="InterPro"/>
</dbReference>
<dbReference type="CDD" id="cd07570">
    <property type="entry name" value="GAT_Gln-NAD-synth"/>
    <property type="match status" value="1"/>
</dbReference>
<proteinExistence type="inferred from homology"/>